<dbReference type="AlphaFoldDB" id="A0A0V0Z6Y3"/>
<gene>
    <name evidence="2" type="ORF">T12_12334</name>
    <name evidence="1" type="ORF">T12_4339</name>
</gene>
<evidence type="ECO:0000313" key="2">
    <source>
        <dbReference type="EMBL" id="KRY13698.1"/>
    </source>
</evidence>
<proteinExistence type="predicted"/>
<keyword evidence="3" id="KW-1185">Reference proteome</keyword>
<reference evidence="1 3" key="1">
    <citation type="submission" date="2015-01" db="EMBL/GenBank/DDBJ databases">
        <title>Evolution of Trichinella species and genotypes.</title>
        <authorList>
            <person name="Korhonen P.K."/>
            <person name="Edoardo P."/>
            <person name="Giuseppe L.R."/>
            <person name="Gasser R.B."/>
        </authorList>
    </citation>
    <scope>NUCLEOTIDE SEQUENCE [LARGE SCALE GENOMIC DNA]</scope>
    <source>
        <strain evidence="1">ISS2496</strain>
    </source>
</reference>
<sequence length="64" mass="7215">MLKHLAPCGSSMVLALRYISYVQLVACSVTAQIINRPEQLRSRISILISPFVQGECDARQHSWK</sequence>
<evidence type="ECO:0000313" key="3">
    <source>
        <dbReference type="Proteomes" id="UP000054783"/>
    </source>
</evidence>
<dbReference type="Proteomes" id="UP000054783">
    <property type="component" value="Unassembled WGS sequence"/>
</dbReference>
<dbReference type="EMBL" id="JYDQ01000133">
    <property type="protein sequence ID" value="KRY13698.1"/>
    <property type="molecule type" value="Genomic_DNA"/>
</dbReference>
<comment type="caution">
    <text evidence="1">The sequence shown here is derived from an EMBL/GenBank/DDBJ whole genome shotgun (WGS) entry which is preliminary data.</text>
</comment>
<accession>A0A0V0Z6Y3</accession>
<evidence type="ECO:0000313" key="1">
    <source>
        <dbReference type="EMBL" id="KRY08207.1"/>
    </source>
</evidence>
<dbReference type="EMBL" id="JYDQ01000353">
    <property type="protein sequence ID" value="KRY08207.1"/>
    <property type="molecule type" value="Genomic_DNA"/>
</dbReference>
<protein>
    <submittedName>
        <fullName evidence="1">Uncharacterized protein</fullName>
    </submittedName>
</protein>
<name>A0A0V0Z6Y3_9BILA</name>
<organism evidence="1 3">
    <name type="scientific">Trichinella patagoniensis</name>
    <dbReference type="NCBI Taxonomy" id="990121"/>
    <lineage>
        <taxon>Eukaryota</taxon>
        <taxon>Metazoa</taxon>
        <taxon>Ecdysozoa</taxon>
        <taxon>Nematoda</taxon>
        <taxon>Enoplea</taxon>
        <taxon>Dorylaimia</taxon>
        <taxon>Trichinellida</taxon>
        <taxon>Trichinellidae</taxon>
        <taxon>Trichinella</taxon>
    </lineage>
</organism>